<dbReference type="InterPro" id="IPR012902">
    <property type="entry name" value="N_methyl_site"/>
</dbReference>
<dbReference type="GO" id="GO:0044096">
    <property type="term" value="C:type IV pilus"/>
    <property type="evidence" value="ECO:0007669"/>
    <property type="project" value="TreeGrafter"/>
</dbReference>
<keyword evidence="4" id="KW-0812">Transmembrane</keyword>
<comment type="caution">
    <text evidence="5">The sequence shown here is derived from an EMBL/GenBank/DDBJ whole genome shotgun (WGS) entry which is preliminary data.</text>
</comment>
<keyword evidence="4" id="KW-1133">Transmembrane helix</keyword>
<dbReference type="EMBL" id="LDJH01000002">
    <property type="protein sequence ID" value="KRG60729.1"/>
    <property type="molecule type" value="Genomic_DNA"/>
</dbReference>
<keyword evidence="6" id="KW-1185">Reference proteome</keyword>
<reference evidence="5 6" key="1">
    <citation type="submission" date="2015-05" db="EMBL/GenBank/DDBJ databases">
        <title>Genome sequencing and analysis of members of genus Stenotrophomonas.</title>
        <authorList>
            <person name="Patil P.P."/>
            <person name="Midha S."/>
            <person name="Patil P.B."/>
        </authorList>
    </citation>
    <scope>NUCLEOTIDE SEQUENCE [LARGE SCALE GENOMIC DNA]</scope>
    <source>
        <strain evidence="5 6">DSM 17805</strain>
    </source>
</reference>
<dbReference type="AlphaFoldDB" id="A0A0R0BU98"/>
<keyword evidence="3" id="KW-0281">Fimbrium</keyword>
<dbReference type="PANTHER" id="PTHR30093">
    <property type="entry name" value="GENERAL SECRETION PATHWAY PROTEIN G"/>
    <property type="match status" value="1"/>
</dbReference>
<name>A0A0R0BU98_9GAMM</name>
<evidence type="ECO:0000256" key="2">
    <source>
        <dbReference type="ARBA" id="ARBA00022481"/>
    </source>
</evidence>
<comment type="similarity">
    <text evidence="1 3">Belongs to the N-Me-Phe pilin family.</text>
</comment>
<dbReference type="Pfam" id="PF07963">
    <property type="entry name" value="N_methyl"/>
    <property type="match status" value="1"/>
</dbReference>
<evidence type="ECO:0000256" key="1">
    <source>
        <dbReference type="ARBA" id="ARBA00005233"/>
    </source>
</evidence>
<gene>
    <name evidence="5" type="ORF">ABB25_00535</name>
</gene>
<dbReference type="SUPFAM" id="SSF54523">
    <property type="entry name" value="Pili subunits"/>
    <property type="match status" value="1"/>
</dbReference>
<proteinExistence type="inferred from homology"/>
<dbReference type="Gene3D" id="3.30.700.10">
    <property type="entry name" value="Glycoprotein, Type 4 Pilin"/>
    <property type="match status" value="1"/>
</dbReference>
<evidence type="ECO:0000256" key="4">
    <source>
        <dbReference type="SAM" id="Phobius"/>
    </source>
</evidence>
<dbReference type="PROSITE" id="PS00409">
    <property type="entry name" value="PROKAR_NTER_METHYL"/>
    <property type="match status" value="1"/>
</dbReference>
<evidence type="ECO:0000313" key="5">
    <source>
        <dbReference type="EMBL" id="KRG60729.1"/>
    </source>
</evidence>
<dbReference type="STRING" id="266128.ABB25_00535"/>
<sequence length="144" mass="14633">MKKQQGFTLIELMIVVAIIAILAAIALPAYQDYVARSQVSEGATLASGAKTAVAEQYANTGALTGIDNTAAGLAPAGSITGKYVSGVTVANGIITVAFNKTDTSAKIKSGALVYTPTDRGGSIEWACNGSGTTIADKYLPSACR</sequence>
<dbReference type="PATRIC" id="fig|266128.3.peg.1170"/>
<evidence type="ECO:0000313" key="6">
    <source>
        <dbReference type="Proteomes" id="UP000051254"/>
    </source>
</evidence>
<dbReference type="GO" id="GO:0043107">
    <property type="term" value="P:type IV pilus-dependent motility"/>
    <property type="evidence" value="ECO:0007669"/>
    <property type="project" value="TreeGrafter"/>
</dbReference>
<dbReference type="GO" id="GO:0007155">
    <property type="term" value="P:cell adhesion"/>
    <property type="evidence" value="ECO:0007669"/>
    <property type="project" value="InterPro"/>
</dbReference>
<dbReference type="Pfam" id="PF00114">
    <property type="entry name" value="Pilin"/>
    <property type="match status" value="1"/>
</dbReference>
<dbReference type="NCBIfam" id="TIGR02532">
    <property type="entry name" value="IV_pilin_GFxxxE"/>
    <property type="match status" value="1"/>
</dbReference>
<feature type="transmembrane region" description="Helical" evidence="4">
    <location>
        <begin position="12"/>
        <end position="30"/>
    </location>
</feature>
<accession>A0A0R0BU98</accession>
<dbReference type="Proteomes" id="UP000051254">
    <property type="component" value="Unassembled WGS sequence"/>
</dbReference>
<keyword evidence="4" id="KW-0472">Membrane</keyword>
<dbReference type="PANTHER" id="PTHR30093:SF34">
    <property type="entry name" value="PREPILIN PEPTIDASE-DEPENDENT PROTEIN D"/>
    <property type="match status" value="1"/>
</dbReference>
<dbReference type="InterPro" id="IPR001082">
    <property type="entry name" value="Pilin"/>
</dbReference>
<dbReference type="RefSeq" id="WP_057662158.1">
    <property type="nucleotide sequence ID" value="NZ_LDJH01000002.1"/>
</dbReference>
<keyword evidence="2" id="KW-0488">Methylation</keyword>
<organism evidence="5 6">
    <name type="scientific">Stenotrophomonas koreensis</name>
    <dbReference type="NCBI Taxonomy" id="266128"/>
    <lineage>
        <taxon>Bacteria</taxon>
        <taxon>Pseudomonadati</taxon>
        <taxon>Pseudomonadota</taxon>
        <taxon>Gammaproteobacteria</taxon>
        <taxon>Lysobacterales</taxon>
        <taxon>Lysobacteraceae</taxon>
        <taxon>Stenotrophomonas</taxon>
    </lineage>
</organism>
<dbReference type="OrthoDB" id="5767514at2"/>
<evidence type="ECO:0000256" key="3">
    <source>
        <dbReference type="RuleBase" id="RU000389"/>
    </source>
</evidence>
<dbReference type="InterPro" id="IPR045584">
    <property type="entry name" value="Pilin-like"/>
</dbReference>
<protein>
    <submittedName>
        <fullName evidence="5">Fimbrial protein</fullName>
    </submittedName>
</protein>